<keyword evidence="2" id="KW-1185">Reference proteome</keyword>
<organism evidence="1 2">
    <name type="scientific">Streptomyces bangladeshensis</name>
    <dbReference type="NCBI Taxonomy" id="295352"/>
    <lineage>
        <taxon>Bacteria</taxon>
        <taxon>Bacillati</taxon>
        <taxon>Actinomycetota</taxon>
        <taxon>Actinomycetes</taxon>
        <taxon>Kitasatosporales</taxon>
        <taxon>Streptomycetaceae</taxon>
        <taxon>Streptomyces</taxon>
    </lineage>
</organism>
<dbReference type="Proteomes" id="UP001501391">
    <property type="component" value="Unassembled WGS sequence"/>
</dbReference>
<protein>
    <submittedName>
        <fullName evidence="1">Uncharacterized protein</fullName>
    </submittedName>
</protein>
<reference evidence="1 2" key="1">
    <citation type="journal article" date="2019" name="Int. J. Syst. Evol. Microbiol.">
        <title>The Global Catalogue of Microorganisms (GCM) 10K type strain sequencing project: providing services to taxonomists for standard genome sequencing and annotation.</title>
        <authorList>
            <consortium name="The Broad Institute Genomics Platform"/>
            <consortium name="The Broad Institute Genome Sequencing Center for Infectious Disease"/>
            <person name="Wu L."/>
            <person name="Ma J."/>
        </authorList>
    </citation>
    <scope>NUCLEOTIDE SEQUENCE [LARGE SCALE GENOMIC DNA]</scope>
    <source>
        <strain evidence="1 2">JCM 14924</strain>
    </source>
</reference>
<name>A0ABN3C5Z2_9ACTN</name>
<dbReference type="EMBL" id="BAAAOQ010000033">
    <property type="protein sequence ID" value="GAA2204407.1"/>
    <property type="molecule type" value="Genomic_DNA"/>
</dbReference>
<evidence type="ECO:0000313" key="2">
    <source>
        <dbReference type="Proteomes" id="UP001501391"/>
    </source>
</evidence>
<evidence type="ECO:0000313" key="1">
    <source>
        <dbReference type="EMBL" id="GAA2204407.1"/>
    </source>
</evidence>
<proteinExistence type="predicted"/>
<gene>
    <name evidence="1" type="ORF">GCM10009787_71490</name>
</gene>
<accession>A0ABN3C5Z2</accession>
<sequence length="72" mass="7258">MQHRPVQVGAAAAGIGRGRAQRVAGRAVVGDGRADGRTHAADFLSYDVGAEAFSTSDALNSGPPDNIPGSPE</sequence>
<comment type="caution">
    <text evidence="1">The sequence shown here is derived from an EMBL/GenBank/DDBJ whole genome shotgun (WGS) entry which is preliminary data.</text>
</comment>